<evidence type="ECO:0000313" key="4">
    <source>
        <dbReference type="EMBL" id="EMR13277.1"/>
    </source>
</evidence>
<dbReference type="InterPro" id="IPR009739">
    <property type="entry name" value="LprI-like_N"/>
</dbReference>
<sequence>MMKTAFAFLLFLTSSPLFADQSLCAEAQTTLEMNACLSEMLKDTEQHMRVTLSEAMQRHQDDGQVMEAISDSQHNWQSYRDSHCRSLYEIWRQGSIRNVIYLGCAIQLTEARTEQLRNDYLTLMDSAETPKPGRKPEQSSGNRPL</sequence>
<dbReference type="EMBL" id="APHR01000028">
    <property type="protein sequence ID" value="EMR13277.1"/>
    <property type="molecule type" value="Genomic_DNA"/>
</dbReference>
<feature type="region of interest" description="Disordered" evidence="1">
    <location>
        <begin position="123"/>
        <end position="145"/>
    </location>
</feature>
<dbReference type="RefSeq" id="WP_009726178.1">
    <property type="nucleotide sequence ID" value="NZ_APHR01000028.1"/>
</dbReference>
<evidence type="ECO:0000256" key="1">
    <source>
        <dbReference type="SAM" id="MobiDB-lite"/>
    </source>
</evidence>
<name>M7P1G4_9GAMM</name>
<dbReference type="PATRIC" id="fig|1286106.3.peg.1178"/>
<feature type="signal peptide" evidence="2">
    <location>
        <begin position="1"/>
        <end position="19"/>
    </location>
</feature>
<dbReference type="eggNOG" id="COG3755">
    <property type="taxonomic scope" value="Bacteria"/>
</dbReference>
<dbReference type="Pfam" id="PF07007">
    <property type="entry name" value="LprI"/>
    <property type="match status" value="1"/>
</dbReference>
<gene>
    <name evidence="4" type="ORF">MPL1_05874</name>
</gene>
<protein>
    <recommendedName>
        <fullName evidence="3">Lysozyme inhibitor LprI-like N-terminal domain-containing protein</fullName>
    </recommendedName>
</protein>
<dbReference type="Proteomes" id="UP000012019">
    <property type="component" value="Unassembled WGS sequence"/>
</dbReference>
<dbReference type="STRING" id="1286106.MPL1_05874"/>
<evidence type="ECO:0000259" key="3">
    <source>
        <dbReference type="Pfam" id="PF07007"/>
    </source>
</evidence>
<feature type="domain" description="Lysozyme inhibitor LprI-like N-terminal" evidence="3">
    <location>
        <begin position="24"/>
        <end position="116"/>
    </location>
</feature>
<feature type="chain" id="PRO_5004082457" description="Lysozyme inhibitor LprI-like N-terminal domain-containing protein" evidence="2">
    <location>
        <begin position="20"/>
        <end position="145"/>
    </location>
</feature>
<accession>M7P1G4</accession>
<reference evidence="4 5" key="1">
    <citation type="journal article" date="2013" name="Genome Announc.">
        <title>Draft Genome Sequence of Methylophaga lonarensis MPLT, a Haloalkaliphilic (Non-Methane-Utilizing) Methylotroph.</title>
        <authorList>
            <person name="Shetty S.A."/>
            <person name="Marathe N.P."/>
            <person name="Munot H."/>
            <person name="Antony C.P."/>
            <person name="Dhotre D.P."/>
            <person name="Murrell J.C."/>
            <person name="Shouche Y.S."/>
        </authorList>
    </citation>
    <scope>NUCLEOTIDE SEQUENCE [LARGE SCALE GENOMIC DNA]</scope>
    <source>
        <strain evidence="4 5">MPL</strain>
    </source>
</reference>
<keyword evidence="2" id="KW-0732">Signal</keyword>
<evidence type="ECO:0000313" key="5">
    <source>
        <dbReference type="Proteomes" id="UP000012019"/>
    </source>
</evidence>
<comment type="caution">
    <text evidence="4">The sequence shown here is derived from an EMBL/GenBank/DDBJ whole genome shotgun (WGS) entry which is preliminary data.</text>
</comment>
<dbReference type="AlphaFoldDB" id="M7P1G4"/>
<keyword evidence="5" id="KW-1185">Reference proteome</keyword>
<evidence type="ECO:0000256" key="2">
    <source>
        <dbReference type="SAM" id="SignalP"/>
    </source>
</evidence>
<proteinExistence type="predicted"/>
<dbReference type="OrthoDB" id="7340239at2"/>
<organism evidence="4 5">
    <name type="scientific">Methylophaga lonarensis MPL</name>
    <dbReference type="NCBI Taxonomy" id="1286106"/>
    <lineage>
        <taxon>Bacteria</taxon>
        <taxon>Pseudomonadati</taxon>
        <taxon>Pseudomonadota</taxon>
        <taxon>Gammaproteobacteria</taxon>
        <taxon>Thiotrichales</taxon>
        <taxon>Piscirickettsiaceae</taxon>
        <taxon>Methylophaga</taxon>
    </lineage>
</organism>
<dbReference type="Gene3D" id="1.20.1270.180">
    <property type="match status" value="1"/>
</dbReference>